<name>A0A9D5DG71_9CRYT</name>
<reference evidence="2" key="1">
    <citation type="submission" date="2022-10" db="EMBL/GenBank/DDBJ databases">
        <title>Adaptive evolution leads to modifications in subtelomeric GC content in a zoonotic Cryptosporidium species.</title>
        <authorList>
            <person name="Li J."/>
            <person name="Feng Y."/>
            <person name="Xiao L."/>
        </authorList>
    </citation>
    <scope>NUCLEOTIDE SEQUENCE</scope>
    <source>
        <strain evidence="2">33844</strain>
    </source>
</reference>
<protein>
    <submittedName>
        <fullName evidence="2">Uncharacterized protein</fullName>
    </submittedName>
</protein>
<dbReference type="Proteomes" id="UP001067231">
    <property type="component" value="Unassembled WGS sequence"/>
</dbReference>
<proteinExistence type="predicted"/>
<accession>A0A9D5DG71</accession>
<gene>
    <name evidence="2" type="ORF">OJ253_1926</name>
</gene>
<feature type="signal peptide" evidence="1">
    <location>
        <begin position="1"/>
        <end position="21"/>
    </location>
</feature>
<dbReference type="AlphaFoldDB" id="A0A9D5DG71"/>
<evidence type="ECO:0000313" key="2">
    <source>
        <dbReference type="EMBL" id="KAJ1608432.1"/>
    </source>
</evidence>
<dbReference type="EMBL" id="JAPCXC010000043">
    <property type="protein sequence ID" value="KAJ1608432.1"/>
    <property type="molecule type" value="Genomic_DNA"/>
</dbReference>
<keyword evidence="1" id="KW-0732">Signal</keyword>
<organism evidence="2">
    <name type="scientific">Cryptosporidium canis</name>
    <dbReference type="NCBI Taxonomy" id="195482"/>
    <lineage>
        <taxon>Eukaryota</taxon>
        <taxon>Sar</taxon>
        <taxon>Alveolata</taxon>
        <taxon>Apicomplexa</taxon>
        <taxon>Conoidasida</taxon>
        <taxon>Coccidia</taxon>
        <taxon>Eucoccidiorida</taxon>
        <taxon>Eimeriorina</taxon>
        <taxon>Cryptosporidiidae</taxon>
        <taxon>Cryptosporidium</taxon>
    </lineage>
</organism>
<dbReference type="OrthoDB" id="339813at2759"/>
<feature type="chain" id="PRO_5039154593" evidence="1">
    <location>
        <begin position="22"/>
        <end position="229"/>
    </location>
</feature>
<sequence>MGIFIGIFYLIILLSVKLCICIKDCEILISEGNIDSGSKEIKKCCNQVTAALLTREVCLNRSLDATNRQNIELKEEFLAFNNECDALLKDSPPENSWKNQENFMNCKEMNFTERKLQIRSGFSSHIRLPTMSSSLRGPQETQESVEFKFQAKKICVSVLSLHYIKVCEKVCDVRTASTVTEDVFPRSCFPICVDFARHVCTRGCSLFGCNITSEECIYQMCNFRLEKLL</sequence>
<comment type="caution">
    <text evidence="2">The sequence shown here is derived from an EMBL/GenBank/DDBJ whole genome shotgun (WGS) entry which is preliminary data.</text>
</comment>
<evidence type="ECO:0000256" key="1">
    <source>
        <dbReference type="SAM" id="SignalP"/>
    </source>
</evidence>